<proteinExistence type="predicted"/>
<accession>G0MWQ8</accession>
<evidence type="ECO:0000313" key="1">
    <source>
        <dbReference type="EMBL" id="EGT46249.1"/>
    </source>
</evidence>
<dbReference type="Pfam" id="PF06905">
    <property type="entry name" value="FAIM1"/>
    <property type="match status" value="1"/>
</dbReference>
<dbReference type="InterPro" id="IPR010695">
    <property type="entry name" value="FAIM1"/>
</dbReference>
<dbReference type="Proteomes" id="UP000008068">
    <property type="component" value="Unassembled WGS sequence"/>
</dbReference>
<gene>
    <name evidence="1" type="ORF">CAEBREN_08287</name>
</gene>
<dbReference type="AlphaFoldDB" id="G0MWQ8"/>
<protein>
    <submittedName>
        <fullName evidence="1">Uncharacterized protein</fullName>
    </submittedName>
</protein>
<name>G0MWQ8_CAEBE</name>
<dbReference type="GO" id="GO:0043066">
    <property type="term" value="P:negative regulation of apoptotic process"/>
    <property type="evidence" value="ECO:0007669"/>
    <property type="project" value="InterPro"/>
</dbReference>
<keyword evidence="2" id="KW-1185">Reference proteome</keyword>
<evidence type="ECO:0000313" key="2">
    <source>
        <dbReference type="Proteomes" id="UP000008068"/>
    </source>
</evidence>
<sequence length="202" mass="23715">MNRYKEVLYNIPIGERWYEIKVQHNQGHRIIFVDSKDTVIEDQNFLGRLLNFSTTDKFLLGRKAGDPENAHIAEEEMVLTIKKRGNAFEYTVSIGGTPLKEHMAKNHRKTLVWELPIGFSKPRIFLHLESSNLWWKGREIGERQEGFRRDGPKRDLKINFAIEGRQGSIEVQNMNNFEFYVLKFDGKLVPKVDNWHQNVSDE</sequence>
<dbReference type="InParanoid" id="G0MWQ8"/>
<organism evidence="2">
    <name type="scientific">Caenorhabditis brenneri</name>
    <name type="common">Nematode worm</name>
    <dbReference type="NCBI Taxonomy" id="135651"/>
    <lineage>
        <taxon>Eukaryota</taxon>
        <taxon>Metazoa</taxon>
        <taxon>Ecdysozoa</taxon>
        <taxon>Nematoda</taxon>
        <taxon>Chromadorea</taxon>
        <taxon>Rhabditida</taxon>
        <taxon>Rhabditina</taxon>
        <taxon>Rhabditomorpha</taxon>
        <taxon>Rhabditoidea</taxon>
        <taxon>Rhabditidae</taxon>
        <taxon>Peloderinae</taxon>
        <taxon>Caenorhabditis</taxon>
    </lineage>
</organism>
<dbReference type="HOGENOM" id="CLU_1397448_0_0_1"/>
<dbReference type="EMBL" id="GL379817">
    <property type="protein sequence ID" value="EGT46249.1"/>
    <property type="molecule type" value="Genomic_DNA"/>
</dbReference>
<reference evidence="2" key="1">
    <citation type="submission" date="2011-07" db="EMBL/GenBank/DDBJ databases">
        <authorList>
            <consortium name="Caenorhabditis brenneri Sequencing and Analysis Consortium"/>
            <person name="Wilson R.K."/>
        </authorList>
    </citation>
    <scope>NUCLEOTIDE SEQUENCE [LARGE SCALE GENOMIC DNA]</scope>
    <source>
        <strain evidence="2">PB2801</strain>
    </source>
</reference>